<dbReference type="STRING" id="1678840.ATC1_13280"/>
<keyword evidence="1 5" id="KW-0489">Methyltransferase</keyword>
<keyword evidence="6" id="KW-1185">Reference proteome</keyword>
<keyword evidence="3" id="KW-0949">S-adenosyl-L-methionine</keyword>
<organism evidence="5">
    <name type="scientific">Flexilinea flocculi</name>
    <dbReference type="NCBI Taxonomy" id="1678840"/>
    <lineage>
        <taxon>Bacteria</taxon>
        <taxon>Bacillati</taxon>
        <taxon>Chloroflexota</taxon>
        <taxon>Anaerolineae</taxon>
        <taxon>Anaerolineales</taxon>
        <taxon>Anaerolineaceae</taxon>
        <taxon>Flexilinea</taxon>
    </lineage>
</organism>
<evidence type="ECO:0000313" key="6">
    <source>
        <dbReference type="Proteomes" id="UP000053370"/>
    </source>
</evidence>
<evidence type="ECO:0000256" key="1">
    <source>
        <dbReference type="ARBA" id="ARBA00022603"/>
    </source>
</evidence>
<dbReference type="GO" id="GO:0003676">
    <property type="term" value="F:nucleic acid binding"/>
    <property type="evidence" value="ECO:0007669"/>
    <property type="project" value="InterPro"/>
</dbReference>
<dbReference type="EMBL" id="DF968181">
    <property type="protein sequence ID" value="GAP40308.1"/>
    <property type="molecule type" value="Genomic_DNA"/>
</dbReference>
<dbReference type="Gene3D" id="3.40.50.150">
    <property type="entry name" value="Vaccinia Virus protein VP39"/>
    <property type="match status" value="1"/>
</dbReference>
<dbReference type="PANTHER" id="PTHR43042">
    <property type="entry name" value="SAM-DEPENDENT METHYLTRANSFERASE"/>
    <property type="match status" value="1"/>
</dbReference>
<dbReference type="Proteomes" id="UP000053370">
    <property type="component" value="Unassembled WGS sequence"/>
</dbReference>
<dbReference type="InterPro" id="IPR029063">
    <property type="entry name" value="SAM-dependent_MTases_sf"/>
</dbReference>
<dbReference type="Pfam" id="PF10672">
    <property type="entry name" value="Methyltrans_SAM"/>
    <property type="match status" value="1"/>
</dbReference>
<reference evidence="5" key="1">
    <citation type="journal article" date="2015" name="Genome Announc.">
        <title>Draft Genome Sequence of Anaerolineae Strain TC1, a Novel Isolate from a Methanogenic Wastewater Treatment System.</title>
        <authorList>
            <person name="Matsuura N."/>
            <person name="Tourlousse D.M."/>
            <person name="Sun L."/>
            <person name="Toyonaga M."/>
            <person name="Kuroda K."/>
            <person name="Ohashi A."/>
            <person name="Cruz R."/>
            <person name="Yamaguchi T."/>
            <person name="Sekiguchi Y."/>
        </authorList>
    </citation>
    <scope>NUCLEOTIDE SEQUENCE [LARGE SCALE GENOMIC DNA]</scope>
    <source>
        <strain evidence="5">TC1</strain>
    </source>
</reference>
<evidence type="ECO:0000256" key="2">
    <source>
        <dbReference type="ARBA" id="ARBA00022679"/>
    </source>
</evidence>
<dbReference type="GO" id="GO:0008168">
    <property type="term" value="F:methyltransferase activity"/>
    <property type="evidence" value="ECO:0007669"/>
    <property type="project" value="UniProtKB-KW"/>
</dbReference>
<proteinExistence type="predicted"/>
<dbReference type="PANTHER" id="PTHR43042:SF3">
    <property type="entry name" value="RIBOSOMAL RNA LARGE SUBUNIT METHYLTRANSFERASE YWBD-RELATED"/>
    <property type="match status" value="1"/>
</dbReference>
<dbReference type="RefSeq" id="WP_062279476.1">
    <property type="nucleotide sequence ID" value="NZ_DF968181.1"/>
</dbReference>
<dbReference type="OrthoDB" id="9809404at2"/>
<dbReference type="InterPro" id="IPR002052">
    <property type="entry name" value="DNA_methylase_N6_adenine_CS"/>
</dbReference>
<keyword evidence="2" id="KW-0808">Transferase</keyword>
<sequence length="341" mass="38816">MDQVTSYNLSFSQLFHKAFLKREKQIFENGKNALRIFNGFTEGFPEISIDLYGRTLVIHSFNKTEGNAYPLSTAIGEDAANWIPDLKCILLKERFSKNPKKQQGTILFGNQPDVEIAEWDTRYKINLQLNRDCSFYLDSSLLRKWLLENAAGKRVFNTFAYTGSLGMAALAGNAKFVIQTDLNPHFLQIFSETAKINQIDPKRYRIIPGNFFRVASDLRQNNNLFDTVIIDPPFFSKTDDGIVDQLQNGIKLINKIRPLVAEGGNIITINNALFLSGKEYLAQLEKICTDSFVQIKDFIPVPTSFFGGEFNQEHMPADPAPFNHSTKIVILEVHRKDGRYE</sequence>
<dbReference type="Gene3D" id="3.30.750.80">
    <property type="entry name" value="RNA methyltransferase domain (HRMD) like"/>
    <property type="match status" value="1"/>
</dbReference>
<protein>
    <submittedName>
        <fullName evidence="5">23S rRNA G2069 N7-methylase RlmK</fullName>
    </submittedName>
</protein>
<gene>
    <name evidence="5" type="ORF">ATC1_13280</name>
</gene>
<feature type="domain" description="S-adenosylmethionine-dependent methyltransferase" evidence="4">
    <location>
        <begin position="115"/>
        <end position="271"/>
    </location>
</feature>
<dbReference type="AlphaFoldDB" id="A0A0S7BSX5"/>
<accession>A0A0S7BSX5</accession>
<evidence type="ECO:0000256" key="3">
    <source>
        <dbReference type="ARBA" id="ARBA00022691"/>
    </source>
</evidence>
<evidence type="ECO:0000259" key="4">
    <source>
        <dbReference type="Pfam" id="PF10672"/>
    </source>
</evidence>
<dbReference type="SUPFAM" id="SSF53335">
    <property type="entry name" value="S-adenosyl-L-methionine-dependent methyltransferases"/>
    <property type="match status" value="1"/>
</dbReference>
<name>A0A0S7BSX5_9CHLR</name>
<dbReference type="PROSITE" id="PS00092">
    <property type="entry name" value="N6_MTASE"/>
    <property type="match status" value="1"/>
</dbReference>
<dbReference type="InterPro" id="IPR019614">
    <property type="entry name" value="SAM-dep_methyl-trfase"/>
</dbReference>
<evidence type="ECO:0000313" key="5">
    <source>
        <dbReference type="EMBL" id="GAP40308.1"/>
    </source>
</evidence>
<dbReference type="GO" id="GO:0032259">
    <property type="term" value="P:methylation"/>
    <property type="evidence" value="ECO:0007669"/>
    <property type="project" value="UniProtKB-KW"/>
</dbReference>